<dbReference type="AlphaFoldDB" id="A0A3B1CJQ2"/>
<dbReference type="Pfam" id="PF00535">
    <property type="entry name" value="Glycos_transf_2"/>
    <property type="match status" value="1"/>
</dbReference>
<evidence type="ECO:0000256" key="1">
    <source>
        <dbReference type="ARBA" id="ARBA00006739"/>
    </source>
</evidence>
<reference evidence="6" key="1">
    <citation type="submission" date="2018-06" db="EMBL/GenBank/DDBJ databases">
        <authorList>
            <person name="Zhirakovskaya E."/>
        </authorList>
    </citation>
    <scope>NUCLEOTIDE SEQUENCE</scope>
</reference>
<organism evidence="6">
    <name type="scientific">hydrothermal vent metagenome</name>
    <dbReference type="NCBI Taxonomy" id="652676"/>
    <lineage>
        <taxon>unclassified sequences</taxon>
        <taxon>metagenomes</taxon>
        <taxon>ecological metagenomes</taxon>
    </lineage>
</organism>
<evidence type="ECO:0000313" key="6">
    <source>
        <dbReference type="EMBL" id="VAX30726.1"/>
    </source>
</evidence>
<dbReference type="GO" id="GO:0016757">
    <property type="term" value="F:glycosyltransferase activity"/>
    <property type="evidence" value="ECO:0007669"/>
    <property type="project" value="UniProtKB-KW"/>
</dbReference>
<feature type="domain" description="Glycosyltransferase 2-like" evidence="5">
    <location>
        <begin position="15"/>
        <end position="193"/>
    </location>
</feature>
<evidence type="ECO:0000256" key="3">
    <source>
        <dbReference type="ARBA" id="ARBA00022679"/>
    </source>
</evidence>
<keyword evidence="4" id="KW-0812">Transmembrane</keyword>
<dbReference type="PANTHER" id="PTHR43179">
    <property type="entry name" value="RHAMNOSYLTRANSFERASE WBBL"/>
    <property type="match status" value="1"/>
</dbReference>
<protein>
    <recommendedName>
        <fullName evidence="5">Glycosyltransferase 2-like domain-containing protein</fullName>
    </recommendedName>
</protein>
<evidence type="ECO:0000256" key="4">
    <source>
        <dbReference type="SAM" id="Phobius"/>
    </source>
</evidence>
<dbReference type="SUPFAM" id="SSF53448">
    <property type="entry name" value="Nucleotide-diphospho-sugar transferases"/>
    <property type="match status" value="1"/>
</dbReference>
<keyword evidence="4" id="KW-0472">Membrane</keyword>
<dbReference type="Gene3D" id="3.90.550.10">
    <property type="entry name" value="Spore Coat Polysaccharide Biosynthesis Protein SpsA, Chain A"/>
    <property type="match status" value="1"/>
</dbReference>
<accession>A0A3B1CJQ2</accession>
<keyword evidence="3" id="KW-0808">Transferase</keyword>
<dbReference type="InterPro" id="IPR001173">
    <property type="entry name" value="Glyco_trans_2-like"/>
</dbReference>
<dbReference type="InterPro" id="IPR029044">
    <property type="entry name" value="Nucleotide-diphossugar_trans"/>
</dbReference>
<name>A0A3B1CJQ2_9ZZZZ</name>
<evidence type="ECO:0000256" key="2">
    <source>
        <dbReference type="ARBA" id="ARBA00022676"/>
    </source>
</evidence>
<feature type="transmembrane region" description="Helical" evidence="4">
    <location>
        <begin position="448"/>
        <end position="471"/>
    </location>
</feature>
<keyword evidence="4" id="KW-1133">Transmembrane helix</keyword>
<sequence length="495" mass="56328">MEKTNNTVSPFVAILVNNWNRKADLLNLFSALQKLDYDSERYKIVLADNASTDGSVEAVREQFPEIAVLRNKENLGSTGGFNSGLRYILQGTPGEFDYIWLLDNDAFVEPSALGELVKVAEMDTCIGLVGSKIMNPDAPDNVVEIGVNIGWQHGTVLPNLRNSPNTEGLKDYYDVTAVAGCSAMARVSAIRKVGLMDERCFVYWDDLEWGISFSRHGYRVVAATRSVVYHRSFSERRLWSPANGYYETRNRLLVFSKHTSKRDRILSLFRLVRSSTKKNCSLWISGRATLAKLQMLSFVDFIRNKWGKYTYDNSMPNKDNSYVENFSQYKRFIVIPSGETSSFEKTIQHIREQAKDPYICLFVTINRLNLFSDVKLDETIVLDYTKKNAYLKMLITLLRKKFDIAVVPPHGTVGTFNHLSYAVKKTCVLDEDNNLFRLDQTGGRLWKLPLSIVIGEIASYLLFPVVLLFSFRYKTGITRKTCSTLSRINQNSGKD</sequence>
<dbReference type="CDD" id="cd04186">
    <property type="entry name" value="GT_2_like_c"/>
    <property type="match status" value="1"/>
</dbReference>
<dbReference type="PANTHER" id="PTHR43179:SF12">
    <property type="entry name" value="GALACTOFURANOSYLTRANSFERASE GLFT2"/>
    <property type="match status" value="1"/>
</dbReference>
<gene>
    <name evidence="6" type="ORF">MNBD_NITROSPIRAE03-2086</name>
</gene>
<evidence type="ECO:0000259" key="5">
    <source>
        <dbReference type="Pfam" id="PF00535"/>
    </source>
</evidence>
<dbReference type="EMBL" id="UOGI01000085">
    <property type="protein sequence ID" value="VAX30726.1"/>
    <property type="molecule type" value="Genomic_DNA"/>
</dbReference>
<keyword evidence="2" id="KW-0328">Glycosyltransferase</keyword>
<proteinExistence type="inferred from homology"/>
<comment type="similarity">
    <text evidence="1">Belongs to the glycosyltransferase 2 family.</text>
</comment>